<dbReference type="Pfam" id="PF13091">
    <property type="entry name" value="PLDc_2"/>
    <property type="match status" value="1"/>
</dbReference>
<gene>
    <name evidence="2" type="ORF">GCM10007932_07860</name>
</gene>
<dbReference type="Gene3D" id="3.30.870.10">
    <property type="entry name" value="Endonuclease Chain A"/>
    <property type="match status" value="1"/>
</dbReference>
<dbReference type="AlphaFoldDB" id="A0AAV5NL91"/>
<dbReference type="InterPro" id="IPR059166">
    <property type="entry name" value="PLD-like_cat"/>
</dbReference>
<protein>
    <recommendedName>
        <fullName evidence="1">Phospholipase D-like domain-containing protein</fullName>
    </recommendedName>
</protein>
<comment type="caution">
    <text evidence="2">The sequence shown here is derived from an EMBL/GenBank/DDBJ whole genome shotgun (WGS) entry which is preliminary data.</text>
</comment>
<dbReference type="SUPFAM" id="SSF56024">
    <property type="entry name" value="Phospholipase D/nuclease"/>
    <property type="match status" value="1"/>
</dbReference>
<dbReference type="RefSeq" id="WP_126607857.1">
    <property type="nucleotide sequence ID" value="NZ_AP025144.1"/>
</dbReference>
<dbReference type="Proteomes" id="UP001156690">
    <property type="component" value="Unassembled WGS sequence"/>
</dbReference>
<dbReference type="CDD" id="cd09176">
    <property type="entry name" value="PLDc_unchar6"/>
    <property type="match status" value="1"/>
</dbReference>
<accession>A0AAV5NL91</accession>
<name>A0AAV5NL91_9VIBR</name>
<evidence type="ECO:0000313" key="3">
    <source>
        <dbReference type="Proteomes" id="UP001156690"/>
    </source>
</evidence>
<dbReference type="InterPro" id="IPR025202">
    <property type="entry name" value="PLD-like_dom"/>
</dbReference>
<proteinExistence type="predicted"/>
<dbReference type="EMBL" id="BSNX01000007">
    <property type="protein sequence ID" value="GLQ71426.1"/>
    <property type="molecule type" value="Genomic_DNA"/>
</dbReference>
<keyword evidence="3" id="KW-1185">Reference proteome</keyword>
<organism evidence="2 3">
    <name type="scientific">Vibrio penaeicida</name>
    <dbReference type="NCBI Taxonomy" id="104609"/>
    <lineage>
        <taxon>Bacteria</taxon>
        <taxon>Pseudomonadati</taxon>
        <taxon>Pseudomonadota</taxon>
        <taxon>Gammaproteobacteria</taxon>
        <taxon>Vibrionales</taxon>
        <taxon>Vibrionaceae</taxon>
        <taxon>Vibrio</taxon>
    </lineage>
</organism>
<evidence type="ECO:0000313" key="2">
    <source>
        <dbReference type="EMBL" id="GLQ71426.1"/>
    </source>
</evidence>
<sequence>MAKFLNTSATNYYLEELIKNASERLILISPFLKLNDRIKELLEDKDRMKIDIRIVYGKSELQPEEINWLKELSFVRTSFCKNLHAKCYINEESCIISSLNLYEFSQVNNNEMGIFLDRHEDADIFRDAYEEAQRIIRISDEVRISFEKVESVQASDQDSEVKQSQGTKLSSSKVAQRLKLKTNEFLDKCCSAGYLTYKEDKHILTEKGINVGAEQKYSKRFGAYFIWPSDLTLD</sequence>
<evidence type="ECO:0000259" key="1">
    <source>
        <dbReference type="Pfam" id="PF13091"/>
    </source>
</evidence>
<feature type="domain" description="Phospholipase D-like" evidence="1">
    <location>
        <begin position="15"/>
        <end position="129"/>
    </location>
</feature>
<reference evidence="3" key="1">
    <citation type="journal article" date="2019" name="Int. J. Syst. Evol. Microbiol.">
        <title>The Global Catalogue of Microorganisms (GCM) 10K type strain sequencing project: providing services to taxonomists for standard genome sequencing and annotation.</title>
        <authorList>
            <consortium name="The Broad Institute Genomics Platform"/>
            <consortium name="The Broad Institute Genome Sequencing Center for Infectious Disease"/>
            <person name="Wu L."/>
            <person name="Ma J."/>
        </authorList>
    </citation>
    <scope>NUCLEOTIDE SEQUENCE [LARGE SCALE GENOMIC DNA]</scope>
    <source>
        <strain evidence="3">NBRC 15640</strain>
    </source>
</reference>